<name>A0A1A8XU26_9RHOO</name>
<reference evidence="2 3" key="1">
    <citation type="submission" date="2016-06" db="EMBL/GenBank/DDBJ databases">
        <authorList>
            <person name="Kjaerup R.B."/>
            <person name="Dalgaard T.S."/>
            <person name="Juul-Madsen H.R."/>
        </authorList>
    </citation>
    <scope>NUCLEOTIDE SEQUENCE [LARGE SCALE GENOMIC DNA]</scope>
    <source>
        <strain evidence="2">2</strain>
    </source>
</reference>
<proteinExistence type="predicted"/>
<keyword evidence="1" id="KW-1133">Transmembrane helix</keyword>
<protein>
    <submittedName>
        <fullName evidence="2">Uncharacterized protein</fullName>
    </submittedName>
</protein>
<evidence type="ECO:0000313" key="2">
    <source>
        <dbReference type="EMBL" id="SBT08241.1"/>
    </source>
</evidence>
<gene>
    <name evidence="2" type="ORF">PROAA_2630005</name>
</gene>
<keyword evidence="1" id="KW-0472">Membrane</keyword>
<dbReference type="EMBL" id="FLQY01000183">
    <property type="protein sequence ID" value="SBT08241.1"/>
    <property type="molecule type" value="Genomic_DNA"/>
</dbReference>
<dbReference type="AlphaFoldDB" id="A0A1A8XU26"/>
<feature type="transmembrane region" description="Helical" evidence="1">
    <location>
        <begin position="65"/>
        <end position="85"/>
    </location>
</feature>
<keyword evidence="1" id="KW-0812">Transmembrane</keyword>
<accession>A0A1A8XU26</accession>
<sequence length="102" mass="11290">MCKAAKRLLPKIIVFLSSHFVATFLVMGLAFVGFGLTSLSLLYLIRANVELVLQHGAMALLDGALRQFFELIASGFLGLAMYLVFKVCEHILVEKLVHKHGE</sequence>
<feature type="transmembrane region" description="Helical" evidence="1">
    <location>
        <begin position="12"/>
        <end position="45"/>
    </location>
</feature>
<organism evidence="2 3">
    <name type="scientific">Candidatus Propionivibrio aalborgensis</name>
    <dbReference type="NCBI Taxonomy" id="1860101"/>
    <lineage>
        <taxon>Bacteria</taxon>
        <taxon>Pseudomonadati</taxon>
        <taxon>Pseudomonadota</taxon>
        <taxon>Betaproteobacteria</taxon>
        <taxon>Rhodocyclales</taxon>
        <taxon>Rhodocyclaceae</taxon>
        <taxon>Propionivibrio</taxon>
    </lineage>
</organism>
<keyword evidence="3" id="KW-1185">Reference proteome</keyword>
<evidence type="ECO:0000313" key="3">
    <source>
        <dbReference type="Proteomes" id="UP000199600"/>
    </source>
</evidence>
<evidence type="ECO:0000256" key="1">
    <source>
        <dbReference type="SAM" id="Phobius"/>
    </source>
</evidence>
<dbReference type="Proteomes" id="UP000199600">
    <property type="component" value="Unassembled WGS sequence"/>
</dbReference>